<dbReference type="GO" id="GO:0003677">
    <property type="term" value="F:DNA binding"/>
    <property type="evidence" value="ECO:0007669"/>
    <property type="project" value="InterPro"/>
</dbReference>
<sequence length="442" mass="48661">MEIKAEAENLLKLFERVVPVISWGEFGGGGQIYTLPVVVEMMLLQRLSEHGTQQEAVHALLGGRLDRLLPNSKRVQGGRISANTGGYARACGRITPETVEQVCDQTLAALSGQIEAEAKWGRPVLLLDGSSVRLEHTADILKAFPAGRNQHGLGHWGIMKWVCLHDVRTGIAQRPAWGPMYGPEAVSEQNLAKKVLSRAPAGSVIIGDGGFGIFAFAQEVIGSGHQALFRLSKARALSLGGKSLPAQGEFLVCWKPSAQERKKYPELADAEIKGRLIVCSAKGFRDSLYLFTTLEQEADEIVALYGERWNLELDLRTLKGTLRLEHLHGKSQAAVEKELLIAVVAYGLVRAFMATAARRAGVDPRILSFTQAYGLINAMSPKLCSPDPVLRQQTYDRLLDYISKAKLPQRKKKRSYPREVWGRGKSFPSKHHFGPLPKTKSK</sequence>
<reference evidence="3 4" key="1">
    <citation type="submission" date="2019-08" db="EMBL/GenBank/DDBJ databases">
        <title>Complete genome sequence of Terriglobus albidus strain ORNL.</title>
        <authorList>
            <person name="Podar M."/>
        </authorList>
    </citation>
    <scope>NUCLEOTIDE SEQUENCE [LARGE SCALE GENOMIC DNA]</scope>
    <source>
        <strain evidence="3 4">ORNL</strain>
    </source>
</reference>
<dbReference type="InterPro" id="IPR012337">
    <property type="entry name" value="RNaseH-like_sf"/>
</dbReference>
<dbReference type="PANTHER" id="PTHR37529:SF1">
    <property type="entry name" value="TRANSPOSASE INSG FOR INSERTION SEQUENCE ELEMENT IS4-RELATED"/>
    <property type="match status" value="1"/>
</dbReference>
<dbReference type="AlphaFoldDB" id="A0A5B9E8X9"/>
<evidence type="ECO:0000259" key="2">
    <source>
        <dbReference type="Pfam" id="PF01609"/>
    </source>
</evidence>
<keyword evidence="4" id="KW-1185">Reference proteome</keyword>
<organism evidence="3 4">
    <name type="scientific">Terriglobus albidus</name>
    <dbReference type="NCBI Taxonomy" id="1592106"/>
    <lineage>
        <taxon>Bacteria</taxon>
        <taxon>Pseudomonadati</taxon>
        <taxon>Acidobacteriota</taxon>
        <taxon>Terriglobia</taxon>
        <taxon>Terriglobales</taxon>
        <taxon>Acidobacteriaceae</taxon>
        <taxon>Terriglobus</taxon>
    </lineage>
</organism>
<protein>
    <submittedName>
        <fullName evidence="3">IS4 family transposase</fullName>
    </submittedName>
</protein>
<evidence type="ECO:0000313" key="3">
    <source>
        <dbReference type="EMBL" id="QEE26717.1"/>
    </source>
</evidence>
<proteinExistence type="predicted"/>
<feature type="compositionally biased region" description="Basic residues" evidence="1">
    <location>
        <begin position="428"/>
        <end position="442"/>
    </location>
</feature>
<feature type="domain" description="Transposase IS4-like" evidence="2">
    <location>
        <begin position="120"/>
        <end position="346"/>
    </location>
</feature>
<gene>
    <name evidence="3" type="ORF">FTW19_01060</name>
</gene>
<evidence type="ECO:0000256" key="1">
    <source>
        <dbReference type="SAM" id="MobiDB-lite"/>
    </source>
</evidence>
<dbReference type="Proteomes" id="UP000321820">
    <property type="component" value="Chromosome"/>
</dbReference>
<feature type="region of interest" description="Disordered" evidence="1">
    <location>
        <begin position="407"/>
        <end position="442"/>
    </location>
</feature>
<dbReference type="InterPro" id="IPR047952">
    <property type="entry name" value="Transpos_IS4"/>
</dbReference>
<dbReference type="GO" id="GO:0004803">
    <property type="term" value="F:transposase activity"/>
    <property type="evidence" value="ECO:0007669"/>
    <property type="project" value="InterPro"/>
</dbReference>
<dbReference type="KEGG" id="talb:FTW19_01060"/>
<dbReference type="EMBL" id="CP042806">
    <property type="protein sequence ID" value="QEE26717.1"/>
    <property type="molecule type" value="Genomic_DNA"/>
</dbReference>
<dbReference type="Pfam" id="PF01609">
    <property type="entry name" value="DDE_Tnp_1"/>
    <property type="match status" value="1"/>
</dbReference>
<dbReference type="GO" id="GO:0006313">
    <property type="term" value="P:DNA transposition"/>
    <property type="evidence" value="ECO:0007669"/>
    <property type="project" value="InterPro"/>
</dbReference>
<dbReference type="NCBIfam" id="NF033592">
    <property type="entry name" value="transpos_IS4_1"/>
    <property type="match status" value="1"/>
</dbReference>
<dbReference type="PANTHER" id="PTHR37529">
    <property type="entry name" value="TRANSPOSASE INSG FOR INSERTION SEQUENCE ELEMENT IS4-RELATED"/>
    <property type="match status" value="1"/>
</dbReference>
<dbReference type="InterPro" id="IPR002559">
    <property type="entry name" value="Transposase_11"/>
</dbReference>
<accession>A0A5B9E8X9</accession>
<dbReference type="OrthoDB" id="128691at2"/>
<dbReference type="SUPFAM" id="SSF53098">
    <property type="entry name" value="Ribonuclease H-like"/>
    <property type="match status" value="1"/>
</dbReference>
<name>A0A5B9E8X9_9BACT</name>
<evidence type="ECO:0000313" key="4">
    <source>
        <dbReference type="Proteomes" id="UP000321820"/>
    </source>
</evidence>
<dbReference type="RefSeq" id="WP_147645855.1">
    <property type="nucleotide sequence ID" value="NZ_CP042806.1"/>
</dbReference>